<name>A0A8S5S1G5_9CAUD</name>
<proteinExistence type="predicted"/>
<organism evidence="1">
    <name type="scientific">Podoviridae sp. ct8Lf7</name>
    <dbReference type="NCBI Taxonomy" id="2827723"/>
    <lineage>
        <taxon>Viruses</taxon>
        <taxon>Duplodnaviria</taxon>
        <taxon>Heunggongvirae</taxon>
        <taxon>Uroviricota</taxon>
        <taxon>Caudoviricetes</taxon>
    </lineage>
</organism>
<accession>A0A8S5S1G5</accession>
<protein>
    <submittedName>
        <fullName evidence="1">Uncharacterized protein</fullName>
    </submittedName>
</protein>
<sequence length="46" mass="5072">MFISDTAFSKAPFILSQLGSILSKILESPSIVYEVPSFREFCSLTA</sequence>
<reference evidence="1" key="1">
    <citation type="journal article" date="2021" name="Proc. Natl. Acad. Sci. U.S.A.">
        <title>A Catalog of Tens of Thousands of Viruses from Human Metagenomes Reveals Hidden Associations with Chronic Diseases.</title>
        <authorList>
            <person name="Tisza M.J."/>
            <person name="Buck C.B."/>
        </authorList>
    </citation>
    <scope>NUCLEOTIDE SEQUENCE</scope>
    <source>
        <strain evidence="1">Ct8Lf7</strain>
    </source>
</reference>
<dbReference type="EMBL" id="BK032511">
    <property type="protein sequence ID" value="DAF44643.1"/>
    <property type="molecule type" value="Genomic_DNA"/>
</dbReference>
<evidence type="ECO:0000313" key="1">
    <source>
        <dbReference type="EMBL" id="DAF44643.1"/>
    </source>
</evidence>